<dbReference type="Proteomes" id="UP001217485">
    <property type="component" value="Unassembled WGS sequence"/>
</dbReference>
<name>A0ABT5CJ80_9BACT</name>
<proteinExistence type="predicted"/>
<evidence type="ECO:0000313" key="2">
    <source>
        <dbReference type="Proteomes" id="UP001217485"/>
    </source>
</evidence>
<sequence>MLRRALGAATPRSRALWARRGLSLRGPLDRTTQAMLLRQLYLAYFETRRFERAAEVAEQILALGVLSDVAHQDAARAKQALGDIEGAVGHLRLAARTGPASRRAFHWWTLGSVYHLARRYDEAIGALTRAARWGTRDKPLYQGHLAVVQCESGKAVEGLGALIDRLSEVPAGQGYGRFVLGQMAYFDHRWDEAKKYLEAFVQRSTSGRAAVAIALGAEIEAARRTLASLAER</sequence>
<dbReference type="RefSeq" id="WP_272104388.1">
    <property type="nucleotide sequence ID" value="NZ_JAQNDK010000007.1"/>
</dbReference>
<organism evidence="1 2">
    <name type="scientific">Sorangium atrum</name>
    <dbReference type="NCBI Taxonomy" id="2995308"/>
    <lineage>
        <taxon>Bacteria</taxon>
        <taxon>Pseudomonadati</taxon>
        <taxon>Myxococcota</taxon>
        <taxon>Polyangia</taxon>
        <taxon>Polyangiales</taxon>
        <taxon>Polyangiaceae</taxon>
        <taxon>Sorangium</taxon>
    </lineage>
</organism>
<dbReference type="EMBL" id="JAQNDK010000007">
    <property type="protein sequence ID" value="MDC0685859.1"/>
    <property type="molecule type" value="Genomic_DNA"/>
</dbReference>
<dbReference type="Gene3D" id="1.25.40.10">
    <property type="entry name" value="Tetratricopeptide repeat domain"/>
    <property type="match status" value="1"/>
</dbReference>
<gene>
    <name evidence="1" type="ORF">POL72_49605</name>
</gene>
<dbReference type="SUPFAM" id="SSF48452">
    <property type="entry name" value="TPR-like"/>
    <property type="match status" value="1"/>
</dbReference>
<reference evidence="1 2" key="1">
    <citation type="submission" date="2023-01" db="EMBL/GenBank/DDBJ databases">
        <title>Minimal conservation of predation-associated metabolite biosynthetic gene clusters underscores biosynthetic potential of Myxococcota including descriptions for ten novel species: Archangium lansinium sp. nov., Myxococcus landrumus sp. nov., Nannocystis bai.</title>
        <authorList>
            <person name="Ahearne A."/>
            <person name="Stevens C."/>
            <person name="Dowd S."/>
        </authorList>
    </citation>
    <scope>NUCLEOTIDE SEQUENCE [LARGE SCALE GENOMIC DNA]</scope>
    <source>
        <strain evidence="1 2">WIWO2</strain>
    </source>
</reference>
<comment type="caution">
    <text evidence="1">The sequence shown here is derived from an EMBL/GenBank/DDBJ whole genome shotgun (WGS) entry which is preliminary data.</text>
</comment>
<protein>
    <submittedName>
        <fullName evidence="1">Tetratricopeptide repeat protein</fullName>
    </submittedName>
</protein>
<accession>A0ABT5CJ80</accession>
<evidence type="ECO:0000313" key="1">
    <source>
        <dbReference type="EMBL" id="MDC0685859.1"/>
    </source>
</evidence>
<dbReference type="InterPro" id="IPR011990">
    <property type="entry name" value="TPR-like_helical_dom_sf"/>
</dbReference>
<keyword evidence="2" id="KW-1185">Reference proteome</keyword>